<protein>
    <submittedName>
        <fullName evidence="1">Uncharacterized protein</fullName>
    </submittedName>
</protein>
<sequence length="54" mass="6005">MCFKTSCPTCSKTTWQGCGSHVPNVMDNVPKEEWCACTPQVEKEGKKYPPGKAR</sequence>
<dbReference type="OrthoDB" id="88410at2759"/>
<dbReference type="Proteomes" id="UP000241818">
    <property type="component" value="Unassembled WGS sequence"/>
</dbReference>
<organism evidence="1 2">
    <name type="scientific">Amorphotheca resinae ATCC 22711</name>
    <dbReference type="NCBI Taxonomy" id="857342"/>
    <lineage>
        <taxon>Eukaryota</taxon>
        <taxon>Fungi</taxon>
        <taxon>Dikarya</taxon>
        <taxon>Ascomycota</taxon>
        <taxon>Pezizomycotina</taxon>
        <taxon>Leotiomycetes</taxon>
        <taxon>Helotiales</taxon>
        <taxon>Amorphothecaceae</taxon>
        <taxon>Amorphotheca</taxon>
    </lineage>
</organism>
<dbReference type="EMBL" id="KZ679012">
    <property type="protein sequence ID" value="PSS16908.1"/>
    <property type="molecule type" value="Genomic_DNA"/>
</dbReference>
<reference evidence="1 2" key="1">
    <citation type="journal article" date="2018" name="New Phytol.">
        <title>Comparative genomics and transcriptomics depict ericoid mycorrhizal fungi as versatile saprotrophs and plant mutualists.</title>
        <authorList>
            <person name="Martino E."/>
            <person name="Morin E."/>
            <person name="Grelet G.A."/>
            <person name="Kuo A."/>
            <person name="Kohler A."/>
            <person name="Daghino S."/>
            <person name="Barry K.W."/>
            <person name="Cichocki N."/>
            <person name="Clum A."/>
            <person name="Dockter R.B."/>
            <person name="Hainaut M."/>
            <person name="Kuo R.C."/>
            <person name="LaButti K."/>
            <person name="Lindahl B.D."/>
            <person name="Lindquist E.A."/>
            <person name="Lipzen A."/>
            <person name="Khouja H.R."/>
            <person name="Magnuson J."/>
            <person name="Murat C."/>
            <person name="Ohm R.A."/>
            <person name="Singer S.W."/>
            <person name="Spatafora J.W."/>
            <person name="Wang M."/>
            <person name="Veneault-Fourrey C."/>
            <person name="Henrissat B."/>
            <person name="Grigoriev I.V."/>
            <person name="Martin F.M."/>
            <person name="Perotto S."/>
        </authorList>
    </citation>
    <scope>NUCLEOTIDE SEQUENCE [LARGE SCALE GENOMIC DNA]</scope>
    <source>
        <strain evidence="1 2">ATCC 22711</strain>
    </source>
</reference>
<evidence type="ECO:0000313" key="1">
    <source>
        <dbReference type="EMBL" id="PSS16908.1"/>
    </source>
</evidence>
<evidence type="ECO:0000313" key="2">
    <source>
        <dbReference type="Proteomes" id="UP000241818"/>
    </source>
</evidence>
<dbReference type="InParanoid" id="A0A2T3B0H6"/>
<dbReference type="RefSeq" id="XP_024720416.1">
    <property type="nucleotide sequence ID" value="XM_024860815.1"/>
</dbReference>
<proteinExistence type="predicted"/>
<dbReference type="PANTHER" id="PTHR34724">
    <property type="entry name" value="OS12G0596101 PROTEIN"/>
    <property type="match status" value="1"/>
</dbReference>
<name>A0A2T3B0H6_AMORE</name>
<accession>A0A2T3B0H6</accession>
<keyword evidence="2" id="KW-1185">Reference proteome</keyword>
<dbReference type="AlphaFoldDB" id="A0A2T3B0H6"/>
<gene>
    <name evidence="1" type="ORF">M430DRAFT_102698</name>
</gene>
<dbReference type="PANTHER" id="PTHR34724:SF2">
    <property type="entry name" value="OS12G0596101 PROTEIN"/>
    <property type="match status" value="1"/>
</dbReference>
<dbReference type="GeneID" id="36568896"/>